<organism evidence="1 2">
    <name type="scientific">Luethyella okanaganae</name>
    <dbReference type="NCBI Taxonomy" id="69372"/>
    <lineage>
        <taxon>Bacteria</taxon>
        <taxon>Bacillati</taxon>
        <taxon>Actinomycetota</taxon>
        <taxon>Actinomycetes</taxon>
        <taxon>Micrococcales</taxon>
        <taxon>Microbacteriaceae</taxon>
        <taxon>Luethyella</taxon>
    </lineage>
</organism>
<dbReference type="Proteomes" id="UP001596306">
    <property type="component" value="Unassembled WGS sequence"/>
</dbReference>
<evidence type="ECO:0000313" key="2">
    <source>
        <dbReference type="Proteomes" id="UP001596306"/>
    </source>
</evidence>
<accession>A0ABW1VC66</accession>
<reference evidence="2" key="1">
    <citation type="journal article" date="2019" name="Int. J. Syst. Evol. Microbiol.">
        <title>The Global Catalogue of Microorganisms (GCM) 10K type strain sequencing project: providing services to taxonomists for standard genome sequencing and annotation.</title>
        <authorList>
            <consortium name="The Broad Institute Genomics Platform"/>
            <consortium name="The Broad Institute Genome Sequencing Center for Infectious Disease"/>
            <person name="Wu L."/>
            <person name="Ma J."/>
        </authorList>
    </citation>
    <scope>NUCLEOTIDE SEQUENCE [LARGE SCALE GENOMIC DNA]</scope>
    <source>
        <strain evidence="2">CCUG 43304</strain>
    </source>
</reference>
<keyword evidence="2" id="KW-1185">Reference proteome</keyword>
<comment type="caution">
    <text evidence="1">The sequence shown here is derived from an EMBL/GenBank/DDBJ whole genome shotgun (WGS) entry which is preliminary data.</text>
</comment>
<proteinExistence type="predicted"/>
<dbReference type="EMBL" id="JBHSTP010000001">
    <property type="protein sequence ID" value="MFC6355641.1"/>
    <property type="molecule type" value="Genomic_DNA"/>
</dbReference>
<protein>
    <submittedName>
        <fullName evidence="1">Uncharacterized protein</fullName>
    </submittedName>
</protein>
<dbReference type="RefSeq" id="WP_386728730.1">
    <property type="nucleotide sequence ID" value="NZ_JBHSTP010000001.1"/>
</dbReference>
<gene>
    <name evidence="1" type="ORF">ACFQB0_05925</name>
</gene>
<name>A0ABW1VC66_9MICO</name>
<evidence type="ECO:0000313" key="1">
    <source>
        <dbReference type="EMBL" id="MFC6355641.1"/>
    </source>
</evidence>
<sequence>MKLLADASACGMPRRGVVMQHPDVETPPQYATLVAELNKLVGTARTRADRAALLVVVADTLSDWVSGNLTVNR</sequence>